<gene>
    <name evidence="3" type="ORF">EJ065_5670</name>
</gene>
<reference evidence="3 4" key="1">
    <citation type="submission" date="2018-12" db="EMBL/GenBank/DDBJ databases">
        <title>Complete Genome Sequence of the Corallopyronin A producing Myxobacterium Corallococcus coralloides B035.</title>
        <authorList>
            <person name="Bouhired S.M."/>
            <person name="Rupp O."/>
            <person name="Blom J."/>
            <person name="Schaeberle T.F."/>
            <person name="Kehraus S."/>
            <person name="Schiefer A."/>
            <person name="Pfarr K."/>
            <person name="Goesmann A."/>
            <person name="Hoerauf A."/>
            <person name="Koenig G.M."/>
        </authorList>
    </citation>
    <scope>NUCLEOTIDE SEQUENCE [LARGE SCALE GENOMIC DNA]</scope>
    <source>
        <strain evidence="3 4">B035</strain>
    </source>
</reference>
<name>A0A410RZ97_CORCK</name>
<evidence type="ECO:0000256" key="1">
    <source>
        <dbReference type="SAM" id="MobiDB-lite"/>
    </source>
</evidence>
<keyword evidence="2" id="KW-0732">Signal</keyword>
<dbReference type="RefSeq" id="WP_128798624.1">
    <property type="nucleotide sequence ID" value="NZ_CP034669.1"/>
</dbReference>
<evidence type="ECO:0000313" key="4">
    <source>
        <dbReference type="Proteomes" id="UP000288758"/>
    </source>
</evidence>
<feature type="signal peptide" evidence="2">
    <location>
        <begin position="1"/>
        <end position="20"/>
    </location>
</feature>
<feature type="region of interest" description="Disordered" evidence="1">
    <location>
        <begin position="153"/>
        <end position="189"/>
    </location>
</feature>
<accession>A0A410RZ97</accession>
<evidence type="ECO:0000313" key="3">
    <source>
        <dbReference type="EMBL" id="QAT87203.1"/>
    </source>
</evidence>
<protein>
    <recommendedName>
        <fullName evidence="5">Lipoprotein</fullName>
    </recommendedName>
</protein>
<evidence type="ECO:0008006" key="5">
    <source>
        <dbReference type="Google" id="ProtNLM"/>
    </source>
</evidence>
<evidence type="ECO:0000256" key="2">
    <source>
        <dbReference type="SAM" id="SignalP"/>
    </source>
</evidence>
<proteinExistence type="predicted"/>
<feature type="compositionally biased region" description="Pro residues" evidence="1">
    <location>
        <begin position="110"/>
        <end position="120"/>
    </location>
</feature>
<dbReference type="Proteomes" id="UP000288758">
    <property type="component" value="Chromosome"/>
</dbReference>
<sequence>MSPRHLAPWLLLVALVTACASSPPVEQRRQPPPRILFESPLALLLENYQELGLSTDQLIKIGQRDEALAVTNKPLREELRAIWTPPMGNNPPPGTMPVRVGPAGRGGRPPYRPPAQPPAPLSEEALKRQQLLLQAMEDNETVAYREVEALLEEPQKEKARALVEKQRKERARARESMRKAPEAPPEPES</sequence>
<feature type="region of interest" description="Disordered" evidence="1">
    <location>
        <begin position="83"/>
        <end position="124"/>
    </location>
</feature>
<feature type="compositionally biased region" description="Basic and acidic residues" evidence="1">
    <location>
        <begin position="153"/>
        <end position="181"/>
    </location>
</feature>
<dbReference type="PROSITE" id="PS51257">
    <property type="entry name" value="PROKAR_LIPOPROTEIN"/>
    <property type="match status" value="1"/>
</dbReference>
<dbReference type="AlphaFoldDB" id="A0A410RZ97"/>
<dbReference type="EMBL" id="CP034669">
    <property type="protein sequence ID" value="QAT87203.1"/>
    <property type="molecule type" value="Genomic_DNA"/>
</dbReference>
<feature type="chain" id="PRO_5019273190" description="Lipoprotein" evidence="2">
    <location>
        <begin position="21"/>
        <end position="189"/>
    </location>
</feature>
<organism evidence="3 4">
    <name type="scientific">Corallococcus coralloides</name>
    <name type="common">Myxococcus coralloides</name>
    <dbReference type="NCBI Taxonomy" id="184914"/>
    <lineage>
        <taxon>Bacteria</taxon>
        <taxon>Pseudomonadati</taxon>
        <taxon>Myxococcota</taxon>
        <taxon>Myxococcia</taxon>
        <taxon>Myxococcales</taxon>
        <taxon>Cystobacterineae</taxon>
        <taxon>Myxococcaceae</taxon>
        <taxon>Corallococcus</taxon>
    </lineage>
</organism>